<evidence type="ECO:0000313" key="2">
    <source>
        <dbReference type="Proteomes" id="UP000230002"/>
    </source>
</evidence>
<dbReference type="OrthoDB" id="2736021at2759"/>
<dbReference type="EMBL" id="AYKW01000007">
    <property type="protein sequence ID" value="PIL33641.1"/>
    <property type="molecule type" value="Genomic_DNA"/>
</dbReference>
<comment type="caution">
    <text evidence="1">The sequence shown here is derived from an EMBL/GenBank/DDBJ whole genome shotgun (WGS) entry which is preliminary data.</text>
</comment>
<evidence type="ECO:0000313" key="1">
    <source>
        <dbReference type="EMBL" id="PIL33641.1"/>
    </source>
</evidence>
<name>A0A2G8SIQ2_9APHY</name>
<sequence>MSRAGPYTPWLFTTMPEPLVSLTQSKPIIICPLETFKSIYLFRNLRFGPIDRDGSEKRHICCVCEDSPPALIRPKTPILFDVLGQIAVEDCFLTARGCPRPANEEPVASCWLQQRPNIVSDLKWRGIIPVIEAIVEEYAVGSEVDTSRLLTVGPDGKLRLQVIWHGEVGEFGLQLPIFDELGTEQVPESISQVPFGVPVHAVFSIEFVHDRRAGTRTVFASLFAMLKA</sequence>
<dbReference type="Proteomes" id="UP000230002">
    <property type="component" value="Unassembled WGS sequence"/>
</dbReference>
<organism evidence="1 2">
    <name type="scientific">Ganoderma sinense ZZ0214-1</name>
    <dbReference type="NCBI Taxonomy" id="1077348"/>
    <lineage>
        <taxon>Eukaryota</taxon>
        <taxon>Fungi</taxon>
        <taxon>Dikarya</taxon>
        <taxon>Basidiomycota</taxon>
        <taxon>Agaricomycotina</taxon>
        <taxon>Agaricomycetes</taxon>
        <taxon>Polyporales</taxon>
        <taxon>Polyporaceae</taxon>
        <taxon>Ganoderma</taxon>
    </lineage>
</organism>
<dbReference type="AlphaFoldDB" id="A0A2G8SIQ2"/>
<proteinExistence type="predicted"/>
<gene>
    <name evidence="1" type="ORF">GSI_04264</name>
</gene>
<reference evidence="1 2" key="1">
    <citation type="journal article" date="2015" name="Sci. Rep.">
        <title>Chromosome-level genome map provides insights into diverse defense mechanisms in the medicinal fungus Ganoderma sinense.</title>
        <authorList>
            <person name="Zhu Y."/>
            <person name="Xu J."/>
            <person name="Sun C."/>
            <person name="Zhou S."/>
            <person name="Xu H."/>
            <person name="Nelson D.R."/>
            <person name="Qian J."/>
            <person name="Song J."/>
            <person name="Luo H."/>
            <person name="Xiang L."/>
            <person name="Li Y."/>
            <person name="Xu Z."/>
            <person name="Ji A."/>
            <person name="Wang L."/>
            <person name="Lu S."/>
            <person name="Hayward A."/>
            <person name="Sun W."/>
            <person name="Li X."/>
            <person name="Schwartz D.C."/>
            <person name="Wang Y."/>
            <person name="Chen S."/>
        </authorList>
    </citation>
    <scope>NUCLEOTIDE SEQUENCE [LARGE SCALE GENOMIC DNA]</scope>
    <source>
        <strain evidence="1 2">ZZ0214-1</strain>
    </source>
</reference>
<protein>
    <submittedName>
        <fullName evidence="1">Uncharacterized protein</fullName>
    </submittedName>
</protein>
<keyword evidence="2" id="KW-1185">Reference proteome</keyword>
<accession>A0A2G8SIQ2</accession>